<dbReference type="GO" id="GO:0043190">
    <property type="term" value="C:ATP-binding cassette (ABC) transporter complex"/>
    <property type="evidence" value="ECO:0007669"/>
    <property type="project" value="InterPro"/>
</dbReference>
<evidence type="ECO:0000256" key="2">
    <source>
        <dbReference type="ARBA" id="ARBA00005695"/>
    </source>
</evidence>
<sequence>MKVKSYSKVLSALAISSLLLAACSNDTEKSSTKEKKGKDVEQVDTSKFPTKTTNQGEPIEGGHLTYGLVSDTPFEGILNKVFYQGEPDHQIITFLDDEDLLDTDENYVFTNEGAASYEISDDHKTVTLTIKDNVNWHDGKPVTGADLEYAYLVMGSKDYKGVRYDEQMALIEGMEEYHEGKADKISGIKADGKKIVFTFKKANPSVTTGLWTYPLHKEYLKDVPIADLESSDKIRKNPIGFGPFKVKKIVQGEAVEFEANKDYYRGEPKLDSVTLKVVNPSVVVKSLENGDLDVAEVLAEQYEQAKELDNVELLGKVELAYTYIGFNFGHYDKEKEENVMDENPKFGDKRLRQAMAYAINNEEVGEKMFKGLRFPANSVITPNFKYNNKDLKPYEYNPEKAKELLDEAGFVDTNNDGIREDADGKEFKINFASMSGSDVSEPLARYYIQQWEQVGLDVELQDGRLHEFNSFYDLLKKDNDKVDIYQAAWGVASDPDPSGIWSRSAEFNYTRWVSEKNDELLAKGISEEAFDDQYRIDTYNEWQELIHEEVPVIPTLFRYQLAGVNERVTGYDYLAGRQYQWHNVGVTK</sequence>
<keyword evidence="3" id="KW-0813">Transport</keyword>
<dbReference type="GO" id="GO:1904680">
    <property type="term" value="F:peptide transmembrane transporter activity"/>
    <property type="evidence" value="ECO:0007669"/>
    <property type="project" value="TreeGrafter"/>
</dbReference>
<evidence type="ECO:0000259" key="6">
    <source>
        <dbReference type="Pfam" id="PF00496"/>
    </source>
</evidence>
<dbReference type="PROSITE" id="PS51257">
    <property type="entry name" value="PROKAR_LIPOPROTEIN"/>
    <property type="match status" value="1"/>
</dbReference>
<organism evidence="7 8">
    <name type="scientific">Peribacillus simplex</name>
    <dbReference type="NCBI Taxonomy" id="1478"/>
    <lineage>
        <taxon>Bacteria</taxon>
        <taxon>Bacillati</taxon>
        <taxon>Bacillota</taxon>
        <taxon>Bacilli</taxon>
        <taxon>Bacillales</taxon>
        <taxon>Bacillaceae</taxon>
        <taxon>Peribacillus</taxon>
    </lineage>
</organism>
<dbReference type="NCBIfam" id="NF045467">
    <property type="entry name" value="Opp4A"/>
    <property type="match status" value="1"/>
</dbReference>
<keyword evidence="4 5" id="KW-0732">Signal</keyword>
<evidence type="ECO:0000256" key="5">
    <source>
        <dbReference type="SAM" id="SignalP"/>
    </source>
</evidence>
<dbReference type="PANTHER" id="PTHR30290:SF9">
    <property type="entry name" value="OLIGOPEPTIDE-BINDING PROTEIN APPA"/>
    <property type="match status" value="1"/>
</dbReference>
<dbReference type="InterPro" id="IPR023765">
    <property type="entry name" value="SBP_5_CS"/>
</dbReference>
<evidence type="ECO:0000256" key="1">
    <source>
        <dbReference type="ARBA" id="ARBA00004193"/>
    </source>
</evidence>
<feature type="chain" id="PRO_5041662479" evidence="5">
    <location>
        <begin position="22"/>
        <end position="588"/>
    </location>
</feature>
<dbReference type="EMBL" id="JAUUTP010000018">
    <property type="protein sequence ID" value="MDP1420064.1"/>
    <property type="molecule type" value="Genomic_DNA"/>
</dbReference>
<evidence type="ECO:0000313" key="7">
    <source>
        <dbReference type="EMBL" id="MDP1420064.1"/>
    </source>
</evidence>
<dbReference type="PANTHER" id="PTHR30290">
    <property type="entry name" value="PERIPLASMIC BINDING COMPONENT OF ABC TRANSPORTER"/>
    <property type="match status" value="1"/>
</dbReference>
<dbReference type="AlphaFoldDB" id="A0AA90P6S8"/>
<evidence type="ECO:0000313" key="8">
    <source>
        <dbReference type="Proteomes" id="UP001178277"/>
    </source>
</evidence>
<evidence type="ECO:0000256" key="4">
    <source>
        <dbReference type="ARBA" id="ARBA00022729"/>
    </source>
</evidence>
<feature type="domain" description="Solute-binding protein family 5" evidence="6">
    <location>
        <begin position="114"/>
        <end position="503"/>
    </location>
</feature>
<dbReference type="InterPro" id="IPR050034">
    <property type="entry name" value="Opp4A"/>
</dbReference>
<dbReference type="Gene3D" id="3.40.190.10">
    <property type="entry name" value="Periplasmic binding protein-like II"/>
    <property type="match status" value="1"/>
</dbReference>
<accession>A0AA90P6S8</accession>
<proteinExistence type="inferred from homology"/>
<dbReference type="RefSeq" id="WP_305161270.1">
    <property type="nucleotide sequence ID" value="NZ_JAUUTP010000018.1"/>
</dbReference>
<dbReference type="CDD" id="cd08510">
    <property type="entry name" value="PBP2_Lactococcal_OppA_like"/>
    <property type="match status" value="1"/>
</dbReference>
<protein>
    <submittedName>
        <fullName evidence="7">Oligopeptide ABC transporter substrate-binding protein</fullName>
    </submittedName>
</protein>
<dbReference type="GO" id="GO:0015833">
    <property type="term" value="P:peptide transport"/>
    <property type="evidence" value="ECO:0007669"/>
    <property type="project" value="TreeGrafter"/>
</dbReference>
<dbReference type="InterPro" id="IPR039424">
    <property type="entry name" value="SBP_5"/>
</dbReference>
<dbReference type="SUPFAM" id="SSF53850">
    <property type="entry name" value="Periplasmic binding protein-like II"/>
    <property type="match status" value="1"/>
</dbReference>
<feature type="signal peptide" evidence="5">
    <location>
        <begin position="1"/>
        <end position="21"/>
    </location>
</feature>
<dbReference type="PROSITE" id="PS01040">
    <property type="entry name" value="SBP_BACTERIAL_5"/>
    <property type="match status" value="1"/>
</dbReference>
<evidence type="ECO:0000256" key="3">
    <source>
        <dbReference type="ARBA" id="ARBA00022448"/>
    </source>
</evidence>
<dbReference type="Gene3D" id="3.10.105.10">
    <property type="entry name" value="Dipeptide-binding Protein, Domain 3"/>
    <property type="match status" value="1"/>
</dbReference>
<comment type="similarity">
    <text evidence="2">Belongs to the bacterial solute-binding protein 5 family.</text>
</comment>
<comment type="caution">
    <text evidence="7">The sequence shown here is derived from an EMBL/GenBank/DDBJ whole genome shotgun (WGS) entry which is preliminary data.</text>
</comment>
<dbReference type="InterPro" id="IPR030678">
    <property type="entry name" value="Peptide/Ni-bd"/>
</dbReference>
<dbReference type="PIRSF" id="PIRSF002741">
    <property type="entry name" value="MppA"/>
    <property type="match status" value="1"/>
</dbReference>
<gene>
    <name evidence="7" type="ORF">Q8G35_17105</name>
</gene>
<dbReference type="Proteomes" id="UP001178277">
    <property type="component" value="Unassembled WGS sequence"/>
</dbReference>
<name>A0AA90P6S8_9BACI</name>
<comment type="subcellular location">
    <subcellularLocation>
        <location evidence="1">Cell membrane</location>
        <topology evidence="1">Lipid-anchor</topology>
    </subcellularLocation>
</comment>
<dbReference type="Pfam" id="PF00496">
    <property type="entry name" value="SBP_bac_5"/>
    <property type="match status" value="1"/>
</dbReference>
<dbReference type="GO" id="GO:0042597">
    <property type="term" value="C:periplasmic space"/>
    <property type="evidence" value="ECO:0007669"/>
    <property type="project" value="UniProtKB-ARBA"/>
</dbReference>
<dbReference type="InterPro" id="IPR000914">
    <property type="entry name" value="SBP_5_dom"/>
</dbReference>
<reference evidence="7" key="1">
    <citation type="submission" date="2023-07" db="EMBL/GenBank/DDBJ databases">
        <title>Murine gut Bacillus species.</title>
        <authorList>
            <person name="Gutman E."/>
            <person name="Hashuel R."/>
            <person name="Litvak Y."/>
        </authorList>
    </citation>
    <scope>NUCLEOTIDE SEQUENCE</scope>
    <source>
        <strain evidence="7">RU283</strain>
    </source>
</reference>